<dbReference type="RefSeq" id="WP_004010043.1">
    <property type="nucleotide sequence ID" value="NZ_GL622340.1"/>
</dbReference>
<dbReference type="InterPro" id="IPR029063">
    <property type="entry name" value="SAM-dependent_MTases_sf"/>
</dbReference>
<dbReference type="HOGENOM" id="CLU_069129_4_0_11"/>
<reference evidence="2 3" key="1">
    <citation type="submission" date="2010-12" db="EMBL/GenBank/DDBJ databases">
        <authorList>
            <person name="Muzny D."/>
            <person name="Qin X."/>
            <person name="Deng J."/>
            <person name="Jiang H."/>
            <person name="Liu Y."/>
            <person name="Qu J."/>
            <person name="Song X.-Z."/>
            <person name="Zhang L."/>
            <person name="Thornton R."/>
            <person name="Coyle M."/>
            <person name="Francisco L."/>
            <person name="Jackson L."/>
            <person name="Javaid M."/>
            <person name="Korchina V."/>
            <person name="Kovar C."/>
            <person name="Mata R."/>
            <person name="Mathew T."/>
            <person name="Ngo R."/>
            <person name="Nguyen L."/>
            <person name="Nguyen N."/>
            <person name="Okwuonu G."/>
            <person name="Ongeri F."/>
            <person name="Pham C."/>
            <person name="Simmons D."/>
            <person name="Wilczek-Boney K."/>
            <person name="Hale W."/>
            <person name="Jakkamsetti A."/>
            <person name="Pham P."/>
            <person name="Ruth R."/>
            <person name="San Lucas F."/>
            <person name="Warren J."/>
            <person name="Zhang J."/>
            <person name="Zhao Z."/>
            <person name="Zhou C."/>
            <person name="Zhu D."/>
            <person name="Lee S."/>
            <person name="Bess C."/>
            <person name="Blankenburg K."/>
            <person name="Forbes L."/>
            <person name="Fu Q."/>
            <person name="Gubbala S."/>
            <person name="Hirani K."/>
            <person name="Jayaseelan J.C."/>
            <person name="Lara F."/>
            <person name="Munidasa M."/>
            <person name="Palculict T."/>
            <person name="Patil S."/>
            <person name="Pu L.-L."/>
            <person name="Saada N."/>
            <person name="Tang L."/>
            <person name="Weissenberger G."/>
            <person name="Zhu Y."/>
            <person name="Hemphill L."/>
            <person name="Shang Y."/>
            <person name="Youmans B."/>
            <person name="Ayvaz T."/>
            <person name="Ross M."/>
            <person name="Santibanez J."/>
            <person name="Aqrawi P."/>
            <person name="Gross S."/>
            <person name="Joshi V."/>
            <person name="Fowler G."/>
            <person name="Nazareth L."/>
            <person name="Reid J."/>
            <person name="Worley K."/>
            <person name="Petrosino J."/>
            <person name="Highlander S."/>
            <person name="Gibbs R."/>
        </authorList>
    </citation>
    <scope>NUCLEOTIDE SEQUENCE [LARGE SCALE GENOMIC DNA]</scope>
    <source>
        <strain evidence="2 3">ATCC 51333</strain>
    </source>
</reference>
<dbReference type="Pfam" id="PF13649">
    <property type="entry name" value="Methyltransf_25"/>
    <property type="match status" value="1"/>
</dbReference>
<gene>
    <name evidence="2" type="ORF">HMPREF0388_1662</name>
</gene>
<evidence type="ECO:0000313" key="3">
    <source>
        <dbReference type="Proteomes" id="UP000005573"/>
    </source>
</evidence>
<evidence type="ECO:0000313" key="2">
    <source>
        <dbReference type="EMBL" id="EFU79559.1"/>
    </source>
</evidence>
<feature type="domain" description="Methyltransferase" evidence="1">
    <location>
        <begin position="52"/>
        <end position="145"/>
    </location>
</feature>
<comment type="caution">
    <text evidence="2">The sequence shown here is derived from an EMBL/GenBank/DDBJ whole genome shotgun (WGS) entry which is preliminary data.</text>
</comment>
<dbReference type="Gene3D" id="3.40.50.150">
    <property type="entry name" value="Vaccinia Virus protein VP39"/>
    <property type="match status" value="1"/>
</dbReference>
<dbReference type="Proteomes" id="UP000005573">
    <property type="component" value="Unassembled WGS sequence"/>
</dbReference>
<dbReference type="SUPFAM" id="SSF53335">
    <property type="entry name" value="S-adenosyl-L-methionine-dependent methyltransferases"/>
    <property type="match status" value="1"/>
</dbReference>
<sequence>MKMLDYRVDFNELNEYANSQRWADRWHEKFGYRPETKSAIAQLLRLSGGGDILGTAVGTGRHVLPLVGKCSSVEVIERHEAMLAKLEEQDTGSDVVKHLGDPAEVQLGKTFDLVFNLALEIQTMLSVEKQQEFFNRASEHLKPGGFLVIECMNPAGYTLSGQRVHIMRIIPGEVTLSCEVYYPDKKIFTQAFVFLKDQQAPDVYTAALRWNERSQLIQFGQNSGLKLVEIWQDWDATPAKEDSPMCIHIFQKK</sequence>
<name>E6M0S9_9ACTO</name>
<evidence type="ECO:0000259" key="1">
    <source>
        <dbReference type="Pfam" id="PF13649"/>
    </source>
</evidence>
<proteinExistence type="predicted"/>
<dbReference type="InterPro" id="IPR041698">
    <property type="entry name" value="Methyltransf_25"/>
</dbReference>
<accession>E6M0S9</accession>
<dbReference type="EMBL" id="AEPY01000011">
    <property type="protein sequence ID" value="EFU79559.1"/>
    <property type="molecule type" value="Genomic_DNA"/>
</dbReference>
<organism evidence="2 3">
    <name type="scientific">Mobiluncus curtisii ATCC 51333</name>
    <dbReference type="NCBI Taxonomy" id="887326"/>
    <lineage>
        <taxon>Bacteria</taxon>
        <taxon>Bacillati</taxon>
        <taxon>Actinomycetota</taxon>
        <taxon>Actinomycetes</taxon>
        <taxon>Actinomycetales</taxon>
        <taxon>Actinomycetaceae</taxon>
        <taxon>Mobiluncus</taxon>
    </lineage>
</organism>
<dbReference type="CDD" id="cd02440">
    <property type="entry name" value="AdoMet_MTases"/>
    <property type="match status" value="1"/>
</dbReference>
<dbReference type="AlphaFoldDB" id="E6M0S9"/>
<protein>
    <recommendedName>
        <fullName evidence="1">Methyltransferase domain-containing protein</fullName>
    </recommendedName>
</protein>